<reference evidence="1" key="1">
    <citation type="submission" date="2016-05" db="EMBL/GenBank/DDBJ databases">
        <authorList>
            <person name="Lavstsen T."/>
            <person name="Jespersen J.S."/>
        </authorList>
    </citation>
    <scope>NUCLEOTIDE SEQUENCE [LARGE SCALE GENOMIC DNA]</scope>
    <source>
        <strain evidence="1">KCJ1736</strain>
    </source>
</reference>
<accession>A0A176XF62</accession>
<dbReference type="RefSeq" id="WP_063948108.1">
    <property type="nucleotide sequence ID" value="NZ_LXPS01000008.1"/>
</dbReference>
<comment type="caution">
    <text evidence="1">The sequence shown here is derived from an EMBL/GenBank/DDBJ whole genome shotgun (WGS) entry which is preliminary data.</text>
</comment>
<organism evidence="1">
    <name type="scientific">Agrobacterium tumefaciens</name>
    <dbReference type="NCBI Taxonomy" id="358"/>
    <lineage>
        <taxon>Bacteria</taxon>
        <taxon>Pseudomonadati</taxon>
        <taxon>Pseudomonadota</taxon>
        <taxon>Alphaproteobacteria</taxon>
        <taxon>Hyphomicrobiales</taxon>
        <taxon>Rhizobiaceae</taxon>
        <taxon>Rhizobium/Agrobacterium group</taxon>
        <taxon>Agrobacterium</taxon>
        <taxon>Agrobacterium tumefaciens complex</taxon>
    </lineage>
</organism>
<dbReference type="EMBL" id="LXPS01000008">
    <property type="protein sequence ID" value="OAE47944.1"/>
    <property type="molecule type" value="Genomic_DNA"/>
</dbReference>
<evidence type="ECO:0000313" key="1">
    <source>
        <dbReference type="EMBL" id="OAE47944.1"/>
    </source>
</evidence>
<proteinExistence type="predicted"/>
<protein>
    <submittedName>
        <fullName evidence="1">Uncharacterized protein</fullName>
    </submittedName>
</protein>
<gene>
    <name evidence="1" type="ORF">A7J57_15200</name>
</gene>
<dbReference type="AlphaFoldDB" id="A0A176XF62"/>
<dbReference type="Proteomes" id="UP000077098">
    <property type="component" value="Unassembled WGS sequence"/>
</dbReference>
<name>A0A176XF62_AGRTU</name>
<sequence>MYANHEYQSSGIFLDEDINIVKAAFDNVVSAEPDPALCRAEVARYVLKMYDRGVVDPLKLQQLTALYFRTKLRVR</sequence>